<accession>A0A3R7S605</accession>
<dbReference type="Proteomes" id="UP000284403">
    <property type="component" value="Unassembled WGS sequence"/>
</dbReference>
<evidence type="ECO:0000313" key="1">
    <source>
        <dbReference type="EMBL" id="RNF22141.1"/>
    </source>
</evidence>
<reference evidence="1 2" key="1">
    <citation type="journal article" date="2018" name="BMC Genomics">
        <title>Genomic comparison of Trypanosoma conorhini and Trypanosoma rangeli to Trypanosoma cruzi strains of high and low virulence.</title>
        <authorList>
            <person name="Bradwell K.R."/>
            <person name="Koparde V.N."/>
            <person name="Matveyev A.V."/>
            <person name="Serrano M.G."/>
            <person name="Alves J.M."/>
            <person name="Parikh H."/>
            <person name="Huang B."/>
            <person name="Lee V."/>
            <person name="Espinosa-Alvarez O."/>
            <person name="Ortiz P.A."/>
            <person name="Costa-Martins A.G."/>
            <person name="Teixeira M.M."/>
            <person name="Buck G.A."/>
        </authorList>
    </citation>
    <scope>NUCLEOTIDE SEQUENCE [LARGE SCALE GENOMIC DNA]</scope>
    <source>
        <strain evidence="1 2">025E</strain>
    </source>
</reference>
<organism evidence="1 2">
    <name type="scientific">Trypanosoma conorhini</name>
    <dbReference type="NCBI Taxonomy" id="83891"/>
    <lineage>
        <taxon>Eukaryota</taxon>
        <taxon>Discoba</taxon>
        <taxon>Euglenozoa</taxon>
        <taxon>Kinetoplastea</taxon>
        <taxon>Metakinetoplastina</taxon>
        <taxon>Trypanosomatida</taxon>
        <taxon>Trypanosomatidae</taxon>
        <taxon>Trypanosoma</taxon>
    </lineage>
</organism>
<dbReference type="EMBL" id="MKKU01000142">
    <property type="protein sequence ID" value="RNF22141.1"/>
    <property type="molecule type" value="Genomic_DNA"/>
</dbReference>
<comment type="caution">
    <text evidence="1">The sequence shown here is derived from an EMBL/GenBank/DDBJ whole genome shotgun (WGS) entry which is preliminary data.</text>
</comment>
<protein>
    <submittedName>
        <fullName evidence="1">Uncharacterized protein</fullName>
    </submittedName>
</protein>
<sequence length="106" mass="10852">RPSSVGVHVCSNNFGAGRRHSGCVPSRLFLASAWGFPPGCLRVRQFPLQQQHAMGGGGQGPRVGQQKGPALCPCGGGGGTCGLQRTVTVKGREGDGGGRSAGVRRR</sequence>
<dbReference type="AlphaFoldDB" id="A0A3R7S605"/>
<keyword evidence="2" id="KW-1185">Reference proteome</keyword>
<proteinExistence type="predicted"/>
<dbReference type="RefSeq" id="XP_029229765.1">
    <property type="nucleotide sequence ID" value="XM_029370327.1"/>
</dbReference>
<evidence type="ECO:0000313" key="2">
    <source>
        <dbReference type="Proteomes" id="UP000284403"/>
    </source>
</evidence>
<dbReference type="GeneID" id="40317020"/>
<feature type="non-terminal residue" evidence="1">
    <location>
        <position position="1"/>
    </location>
</feature>
<name>A0A3R7S605_9TRYP</name>
<gene>
    <name evidence="1" type="ORF">Tco025E_03409</name>
</gene>